<dbReference type="Pfam" id="PF01455">
    <property type="entry name" value="HupF_HypC"/>
    <property type="match status" value="1"/>
</dbReference>
<keyword evidence="4" id="KW-1185">Reference proteome</keyword>
<gene>
    <name evidence="3" type="primary">hypC</name>
    <name evidence="3" type="ORF">KILIM_102_00090</name>
</gene>
<dbReference type="SUPFAM" id="SSF159127">
    <property type="entry name" value="HupF/HypC-like"/>
    <property type="match status" value="1"/>
</dbReference>
<protein>
    <submittedName>
        <fullName evidence="3">Hydrogenase maturation protein HypC</fullName>
    </submittedName>
</protein>
<dbReference type="eggNOG" id="COG0298">
    <property type="taxonomic scope" value="Bacteria"/>
</dbReference>
<dbReference type="PROSITE" id="PS01097">
    <property type="entry name" value="HUPF_HYPC"/>
    <property type="match status" value="1"/>
</dbReference>
<dbReference type="PANTHER" id="PTHR35177:SF2">
    <property type="entry name" value="HYDROGENASE MATURATION FACTOR HYBG"/>
    <property type="match status" value="1"/>
</dbReference>
<dbReference type="OrthoDB" id="9806017at2"/>
<evidence type="ECO:0000256" key="2">
    <source>
        <dbReference type="SAM" id="MobiDB-lite"/>
    </source>
</evidence>
<name>K6WFQ6_9MICO</name>
<dbReference type="PRINTS" id="PR00445">
    <property type="entry name" value="HUPFHYPC"/>
</dbReference>
<comment type="similarity">
    <text evidence="1">Belongs to the HupF/HypC family.</text>
</comment>
<dbReference type="InterPro" id="IPR001109">
    <property type="entry name" value="Hydrogenase_HupF/HypC"/>
</dbReference>
<dbReference type="Proteomes" id="UP000008366">
    <property type="component" value="Unassembled WGS sequence"/>
</dbReference>
<comment type="caution">
    <text evidence="3">The sequence shown here is derived from an EMBL/GenBank/DDBJ whole genome shotgun (WGS) entry which is preliminary data.</text>
</comment>
<dbReference type="EMBL" id="BAHD01000102">
    <property type="protein sequence ID" value="GAB98130.1"/>
    <property type="molecule type" value="Genomic_DNA"/>
</dbReference>
<evidence type="ECO:0000313" key="4">
    <source>
        <dbReference type="Proteomes" id="UP000008366"/>
    </source>
</evidence>
<organism evidence="3 4">
    <name type="scientific">Kineosphaera limosa NBRC 100340</name>
    <dbReference type="NCBI Taxonomy" id="1184609"/>
    <lineage>
        <taxon>Bacteria</taxon>
        <taxon>Bacillati</taxon>
        <taxon>Actinomycetota</taxon>
        <taxon>Actinomycetes</taxon>
        <taxon>Micrococcales</taxon>
        <taxon>Dermatophilaceae</taxon>
        <taxon>Kineosphaera</taxon>
    </lineage>
</organism>
<dbReference type="RefSeq" id="WP_006594662.1">
    <property type="nucleotide sequence ID" value="NZ_BAHD01000102.1"/>
</dbReference>
<dbReference type="GO" id="GO:1902670">
    <property type="term" value="F:carbon dioxide binding"/>
    <property type="evidence" value="ECO:0007669"/>
    <property type="project" value="TreeGrafter"/>
</dbReference>
<dbReference type="GO" id="GO:0005506">
    <property type="term" value="F:iron ion binding"/>
    <property type="evidence" value="ECO:0007669"/>
    <property type="project" value="TreeGrafter"/>
</dbReference>
<sequence length="106" mass="11428">MCLGIPGQITRTWIEPDGQRLAQADFVGELRTIRIDYLPDLAVGDWTILHAGFALTKLDEAQALQTLATMREVGLLDAEPGSAHDAPDFAPDFPASPQLPATQEAS</sequence>
<feature type="region of interest" description="Disordered" evidence="2">
    <location>
        <begin position="78"/>
        <end position="106"/>
    </location>
</feature>
<evidence type="ECO:0000313" key="3">
    <source>
        <dbReference type="EMBL" id="GAB98130.1"/>
    </source>
</evidence>
<dbReference type="GO" id="GO:0051604">
    <property type="term" value="P:protein maturation"/>
    <property type="evidence" value="ECO:0007669"/>
    <property type="project" value="TreeGrafter"/>
</dbReference>
<dbReference type="AlphaFoldDB" id="K6WFQ6"/>
<dbReference type="NCBIfam" id="TIGR00074">
    <property type="entry name" value="hypC_hupF"/>
    <property type="match status" value="1"/>
</dbReference>
<dbReference type="PANTHER" id="PTHR35177">
    <property type="entry name" value="HYDROGENASE MATURATION FACTOR HYBG"/>
    <property type="match status" value="1"/>
</dbReference>
<evidence type="ECO:0000256" key="1">
    <source>
        <dbReference type="ARBA" id="ARBA00006018"/>
    </source>
</evidence>
<proteinExistence type="inferred from homology"/>
<accession>K6WFQ6</accession>
<dbReference type="Gene3D" id="2.30.30.140">
    <property type="match status" value="1"/>
</dbReference>
<reference evidence="3 4" key="1">
    <citation type="submission" date="2012-08" db="EMBL/GenBank/DDBJ databases">
        <title>Whole genome shotgun sequence of Kineosphaera limosa NBRC 100340.</title>
        <authorList>
            <person name="Yoshida I."/>
            <person name="Isaki S."/>
            <person name="Hosoyama A."/>
            <person name="Tsuchikane K."/>
            <person name="Katsumata H."/>
            <person name="Ando Y."/>
            <person name="Ohji S."/>
            <person name="Hamada M."/>
            <person name="Tamura T."/>
            <person name="Yamazoe A."/>
            <person name="Yamazaki S."/>
            <person name="Fujita N."/>
        </authorList>
    </citation>
    <scope>NUCLEOTIDE SEQUENCE [LARGE SCALE GENOMIC DNA]</scope>
    <source>
        <strain evidence="3 4">NBRC 100340</strain>
    </source>
</reference>
<dbReference type="InterPro" id="IPR019812">
    <property type="entry name" value="Hydgase_assmbl_chp_CS"/>
</dbReference>
<dbReference type="STRING" id="1184609.KILIM_102_00090"/>